<dbReference type="Proteomes" id="UP000479114">
    <property type="component" value="Chromosome"/>
</dbReference>
<evidence type="ECO:0000256" key="14">
    <source>
        <dbReference type="SAM" id="Coils"/>
    </source>
</evidence>
<feature type="transmembrane region" description="Helical" evidence="15">
    <location>
        <begin position="12"/>
        <end position="32"/>
    </location>
</feature>
<reference evidence="18 19" key="1">
    <citation type="submission" date="2020-02" db="EMBL/GenBank/DDBJ databases">
        <title>Paenibacillus sp. nov., isolated from rhizosphere soil of tomato.</title>
        <authorList>
            <person name="Weon H.-Y."/>
            <person name="Lee S.A."/>
        </authorList>
    </citation>
    <scope>NUCLEOTIDE SEQUENCE [LARGE SCALE GENOMIC DNA]</scope>
    <source>
        <strain evidence="18 19">14171R-81</strain>
    </source>
</reference>
<dbReference type="Pfam" id="PF00512">
    <property type="entry name" value="HisKA"/>
    <property type="match status" value="1"/>
</dbReference>
<keyword evidence="19" id="KW-1185">Reference proteome</keyword>
<dbReference type="PROSITE" id="PS50109">
    <property type="entry name" value="HIS_KIN"/>
    <property type="match status" value="1"/>
</dbReference>
<dbReference type="SUPFAM" id="SSF158472">
    <property type="entry name" value="HAMP domain-like"/>
    <property type="match status" value="1"/>
</dbReference>
<dbReference type="GO" id="GO:0005886">
    <property type="term" value="C:plasma membrane"/>
    <property type="evidence" value="ECO:0007669"/>
    <property type="project" value="UniProtKB-SubCell"/>
</dbReference>
<dbReference type="Gene3D" id="1.10.287.130">
    <property type="match status" value="1"/>
</dbReference>
<protein>
    <recommendedName>
        <fullName evidence="3">histidine kinase</fullName>
        <ecNumber evidence="3">2.7.13.3</ecNumber>
    </recommendedName>
</protein>
<dbReference type="RefSeq" id="WP_162643579.1">
    <property type="nucleotide sequence ID" value="NZ_CP048286.1"/>
</dbReference>
<dbReference type="CDD" id="cd00082">
    <property type="entry name" value="HisKA"/>
    <property type="match status" value="1"/>
</dbReference>
<dbReference type="PRINTS" id="PR00344">
    <property type="entry name" value="BCTRLSENSOR"/>
</dbReference>
<feature type="transmembrane region" description="Helical" evidence="15">
    <location>
        <begin position="132"/>
        <end position="153"/>
    </location>
</feature>
<evidence type="ECO:0000256" key="1">
    <source>
        <dbReference type="ARBA" id="ARBA00000085"/>
    </source>
</evidence>
<keyword evidence="6" id="KW-0808">Transferase</keyword>
<keyword evidence="4" id="KW-1003">Cell membrane</keyword>
<dbReference type="SUPFAM" id="SSF47384">
    <property type="entry name" value="Homodimeric domain of signal transducing histidine kinase"/>
    <property type="match status" value="1"/>
</dbReference>
<dbReference type="SUPFAM" id="SSF55874">
    <property type="entry name" value="ATPase domain of HSP90 chaperone/DNA topoisomerase II/histidine kinase"/>
    <property type="match status" value="1"/>
</dbReference>
<dbReference type="InterPro" id="IPR050398">
    <property type="entry name" value="HssS/ArlS-like"/>
</dbReference>
<keyword evidence="8" id="KW-0547">Nucleotide-binding</keyword>
<dbReference type="Gene3D" id="3.30.565.10">
    <property type="entry name" value="Histidine kinase-like ATPase, C-terminal domain"/>
    <property type="match status" value="1"/>
</dbReference>
<evidence type="ECO:0000256" key="11">
    <source>
        <dbReference type="ARBA" id="ARBA00022989"/>
    </source>
</evidence>
<dbReference type="KEGG" id="prz:GZH47_24145"/>
<dbReference type="Gene3D" id="6.10.340.10">
    <property type="match status" value="1"/>
</dbReference>
<comment type="catalytic activity">
    <reaction evidence="1">
        <text>ATP + protein L-histidine = ADP + protein N-phospho-L-histidine.</text>
        <dbReference type="EC" id="2.7.13.3"/>
    </reaction>
</comment>
<dbReference type="AlphaFoldDB" id="A0A6C0P5F9"/>
<evidence type="ECO:0000256" key="12">
    <source>
        <dbReference type="ARBA" id="ARBA00023012"/>
    </source>
</evidence>
<evidence type="ECO:0000256" key="3">
    <source>
        <dbReference type="ARBA" id="ARBA00012438"/>
    </source>
</evidence>
<evidence type="ECO:0000256" key="8">
    <source>
        <dbReference type="ARBA" id="ARBA00022741"/>
    </source>
</evidence>
<dbReference type="InterPro" id="IPR005467">
    <property type="entry name" value="His_kinase_dom"/>
</dbReference>
<dbReference type="SMART" id="SM00387">
    <property type="entry name" value="HATPase_c"/>
    <property type="match status" value="1"/>
</dbReference>
<dbReference type="PANTHER" id="PTHR45528">
    <property type="entry name" value="SENSOR HISTIDINE KINASE CPXA"/>
    <property type="match status" value="1"/>
</dbReference>
<dbReference type="Pfam" id="PF02518">
    <property type="entry name" value="HATPase_c"/>
    <property type="match status" value="1"/>
</dbReference>
<keyword evidence="9 18" id="KW-0418">Kinase</keyword>
<feature type="coiled-coil region" evidence="14">
    <location>
        <begin position="216"/>
        <end position="243"/>
    </location>
</feature>
<evidence type="ECO:0000313" key="19">
    <source>
        <dbReference type="Proteomes" id="UP000479114"/>
    </source>
</evidence>
<dbReference type="EC" id="2.7.13.3" evidence="3"/>
<keyword evidence="10" id="KW-0067">ATP-binding</keyword>
<dbReference type="Pfam" id="PF00672">
    <property type="entry name" value="HAMP"/>
    <property type="match status" value="1"/>
</dbReference>
<evidence type="ECO:0000256" key="5">
    <source>
        <dbReference type="ARBA" id="ARBA00022553"/>
    </source>
</evidence>
<keyword evidence="12" id="KW-0902">Two-component regulatory system</keyword>
<dbReference type="EMBL" id="CP048286">
    <property type="protein sequence ID" value="QHW33581.1"/>
    <property type="molecule type" value="Genomic_DNA"/>
</dbReference>
<name>A0A6C0P5F9_9BACL</name>
<organism evidence="18 19">
    <name type="scientific">Paenibacillus rhizovicinus</name>
    <dbReference type="NCBI Taxonomy" id="2704463"/>
    <lineage>
        <taxon>Bacteria</taxon>
        <taxon>Bacillati</taxon>
        <taxon>Bacillota</taxon>
        <taxon>Bacilli</taxon>
        <taxon>Bacillales</taxon>
        <taxon>Paenibacillaceae</taxon>
        <taxon>Paenibacillus</taxon>
    </lineage>
</organism>
<evidence type="ECO:0000256" key="9">
    <source>
        <dbReference type="ARBA" id="ARBA00022777"/>
    </source>
</evidence>
<dbReference type="PROSITE" id="PS50885">
    <property type="entry name" value="HAMP"/>
    <property type="match status" value="1"/>
</dbReference>
<gene>
    <name evidence="18" type="ORF">GZH47_24145</name>
</gene>
<keyword evidence="13 15" id="KW-0472">Membrane</keyword>
<dbReference type="InterPro" id="IPR004358">
    <property type="entry name" value="Sig_transdc_His_kin-like_C"/>
</dbReference>
<dbReference type="SMART" id="SM00388">
    <property type="entry name" value="HisKA"/>
    <property type="match status" value="1"/>
</dbReference>
<evidence type="ECO:0000259" key="16">
    <source>
        <dbReference type="PROSITE" id="PS50109"/>
    </source>
</evidence>
<keyword evidence="11 15" id="KW-1133">Transmembrane helix</keyword>
<sequence length="466" mass="52320">MSRLARKLMLQITIALCAVFVLWFTVNTYFLPKYVLHQNKDKLARLVDELEPLPYETLVKRIPSVEAEEGVAIAYAELSKPVDDINEALLFQLGRKGITLSKFWLTEESIAALNEGGKVNRIYDQTQLKSSFLVNFMSVGGVVFAVGESISHWSDTISFINRFNVYIWLGMLALLVLLSALYTARIVKPLGELNKAAEAISNLSFTKVDIRTGDEIESLARSINRMSDKLEEAHQTLETKNANLRTFISDISHELKTPLSLIRIYASGIDDGLDDGSYTAVIREQSEAMAGLIDRLLELSRLQEDTYRFEAVAFNSLLTAMLKDYEAAYRQHGLELEIDERLPDEAVVMADRSKLASVLHNMLTNALKYSSGKRVSVSAGVEREKVYFRIRNETLVREDADWSKVWEPFYVMDSSRSKKLSGTGLGLSIVKTVLERHGAAYGLSVKDNMVTFTFSLPLIALGADFE</sequence>
<evidence type="ECO:0000256" key="6">
    <source>
        <dbReference type="ARBA" id="ARBA00022679"/>
    </source>
</evidence>
<evidence type="ECO:0000256" key="2">
    <source>
        <dbReference type="ARBA" id="ARBA00004651"/>
    </source>
</evidence>
<evidence type="ECO:0000256" key="4">
    <source>
        <dbReference type="ARBA" id="ARBA00022475"/>
    </source>
</evidence>
<keyword evidence="14" id="KW-0175">Coiled coil</keyword>
<evidence type="ECO:0000256" key="7">
    <source>
        <dbReference type="ARBA" id="ARBA00022692"/>
    </source>
</evidence>
<evidence type="ECO:0000259" key="17">
    <source>
        <dbReference type="PROSITE" id="PS50885"/>
    </source>
</evidence>
<feature type="transmembrane region" description="Helical" evidence="15">
    <location>
        <begin position="165"/>
        <end position="184"/>
    </location>
</feature>
<dbReference type="PANTHER" id="PTHR45528:SF1">
    <property type="entry name" value="SENSOR HISTIDINE KINASE CPXA"/>
    <property type="match status" value="1"/>
</dbReference>
<dbReference type="CDD" id="cd06225">
    <property type="entry name" value="HAMP"/>
    <property type="match status" value="1"/>
</dbReference>
<feature type="domain" description="Histidine kinase" evidence="16">
    <location>
        <begin position="250"/>
        <end position="460"/>
    </location>
</feature>
<dbReference type="InterPro" id="IPR036097">
    <property type="entry name" value="HisK_dim/P_sf"/>
</dbReference>
<comment type="subcellular location">
    <subcellularLocation>
        <location evidence="2">Cell membrane</location>
        <topology evidence="2">Multi-pass membrane protein</topology>
    </subcellularLocation>
</comment>
<feature type="domain" description="HAMP" evidence="17">
    <location>
        <begin position="184"/>
        <end position="235"/>
    </location>
</feature>
<proteinExistence type="predicted"/>
<dbReference type="InterPro" id="IPR003594">
    <property type="entry name" value="HATPase_dom"/>
</dbReference>
<dbReference type="InterPro" id="IPR003660">
    <property type="entry name" value="HAMP_dom"/>
</dbReference>
<keyword evidence="5" id="KW-0597">Phosphoprotein</keyword>
<evidence type="ECO:0000256" key="13">
    <source>
        <dbReference type="ARBA" id="ARBA00023136"/>
    </source>
</evidence>
<evidence type="ECO:0000313" key="18">
    <source>
        <dbReference type="EMBL" id="QHW33581.1"/>
    </source>
</evidence>
<dbReference type="GO" id="GO:0005524">
    <property type="term" value="F:ATP binding"/>
    <property type="evidence" value="ECO:0007669"/>
    <property type="project" value="UniProtKB-KW"/>
</dbReference>
<dbReference type="SMART" id="SM00304">
    <property type="entry name" value="HAMP"/>
    <property type="match status" value="1"/>
</dbReference>
<dbReference type="GO" id="GO:0000155">
    <property type="term" value="F:phosphorelay sensor kinase activity"/>
    <property type="evidence" value="ECO:0007669"/>
    <property type="project" value="InterPro"/>
</dbReference>
<accession>A0A6C0P5F9</accession>
<evidence type="ECO:0000256" key="15">
    <source>
        <dbReference type="SAM" id="Phobius"/>
    </source>
</evidence>
<evidence type="ECO:0000256" key="10">
    <source>
        <dbReference type="ARBA" id="ARBA00022840"/>
    </source>
</evidence>
<keyword evidence="7 15" id="KW-0812">Transmembrane</keyword>
<dbReference type="InterPro" id="IPR036890">
    <property type="entry name" value="HATPase_C_sf"/>
</dbReference>
<dbReference type="InterPro" id="IPR003661">
    <property type="entry name" value="HisK_dim/P_dom"/>
</dbReference>